<comment type="caution">
    <text evidence="11">The sequence shown here is derived from an EMBL/GenBank/DDBJ whole genome shotgun (WGS) entry which is preliminary data.</text>
</comment>
<evidence type="ECO:0000256" key="4">
    <source>
        <dbReference type="ARBA" id="ARBA00022679"/>
    </source>
</evidence>
<evidence type="ECO:0000256" key="1">
    <source>
        <dbReference type="ARBA" id="ARBA00004651"/>
    </source>
</evidence>
<dbReference type="GO" id="GO:0016410">
    <property type="term" value="F:N-acyltransferase activity"/>
    <property type="evidence" value="ECO:0007669"/>
    <property type="project" value="UniProtKB-UniRule"/>
</dbReference>
<dbReference type="InterPro" id="IPR036526">
    <property type="entry name" value="C-N_Hydrolase_sf"/>
</dbReference>
<feature type="transmembrane region" description="Helical" evidence="9">
    <location>
        <begin position="28"/>
        <end position="45"/>
    </location>
</feature>
<dbReference type="NCBIfam" id="TIGR00546">
    <property type="entry name" value="lnt"/>
    <property type="match status" value="1"/>
</dbReference>
<organism evidence="11 12">
    <name type="scientific">Sunxiuqinia dokdonensis</name>
    <dbReference type="NCBI Taxonomy" id="1409788"/>
    <lineage>
        <taxon>Bacteria</taxon>
        <taxon>Pseudomonadati</taxon>
        <taxon>Bacteroidota</taxon>
        <taxon>Bacteroidia</taxon>
        <taxon>Marinilabiliales</taxon>
        <taxon>Prolixibacteraceae</taxon>
        <taxon>Sunxiuqinia</taxon>
    </lineage>
</organism>
<dbReference type="HAMAP" id="MF_01148">
    <property type="entry name" value="Lnt"/>
    <property type="match status" value="1"/>
</dbReference>
<feature type="transmembrane region" description="Helical" evidence="9">
    <location>
        <begin position="82"/>
        <end position="101"/>
    </location>
</feature>
<dbReference type="Pfam" id="PF00795">
    <property type="entry name" value="CN_hydrolase"/>
    <property type="match status" value="1"/>
</dbReference>
<comment type="subcellular location">
    <subcellularLocation>
        <location evidence="1 9">Cell membrane</location>
        <topology evidence="1 9">Multi-pass membrane protein</topology>
    </subcellularLocation>
</comment>
<dbReference type="EC" id="2.3.1.269" evidence="9"/>
<dbReference type="AlphaFoldDB" id="A0A0L8V5A8"/>
<evidence type="ECO:0000259" key="10">
    <source>
        <dbReference type="PROSITE" id="PS50263"/>
    </source>
</evidence>
<dbReference type="UniPathway" id="UPA00666"/>
<proteinExistence type="inferred from homology"/>
<comment type="function">
    <text evidence="9">Catalyzes the phospholipid dependent N-acylation of the N-terminal cysteine of apolipoprotein, the last step in lipoprotein maturation.</text>
</comment>
<comment type="pathway">
    <text evidence="9">Protein modification; lipoprotein biosynthesis (N-acyl transfer).</text>
</comment>
<dbReference type="EMBL" id="LGIA01000181">
    <property type="protein sequence ID" value="KOH43635.1"/>
    <property type="molecule type" value="Genomic_DNA"/>
</dbReference>
<dbReference type="PANTHER" id="PTHR38686">
    <property type="entry name" value="APOLIPOPROTEIN N-ACYLTRANSFERASE"/>
    <property type="match status" value="1"/>
</dbReference>
<keyword evidence="3 9" id="KW-1003">Cell membrane</keyword>
<feature type="transmembrane region" description="Helical" evidence="9">
    <location>
        <begin position="151"/>
        <end position="174"/>
    </location>
</feature>
<evidence type="ECO:0000256" key="6">
    <source>
        <dbReference type="ARBA" id="ARBA00022989"/>
    </source>
</evidence>
<name>A0A0L8V5A8_9BACT</name>
<evidence type="ECO:0000256" key="9">
    <source>
        <dbReference type="HAMAP-Rule" id="MF_01148"/>
    </source>
</evidence>
<dbReference type="Gene3D" id="3.60.110.10">
    <property type="entry name" value="Carbon-nitrogen hydrolase"/>
    <property type="match status" value="1"/>
</dbReference>
<dbReference type="GO" id="GO:0005886">
    <property type="term" value="C:plasma membrane"/>
    <property type="evidence" value="ECO:0007669"/>
    <property type="project" value="UniProtKB-SubCell"/>
</dbReference>
<dbReference type="InterPro" id="IPR003010">
    <property type="entry name" value="C-N_Hydrolase"/>
</dbReference>
<evidence type="ECO:0000256" key="8">
    <source>
        <dbReference type="ARBA" id="ARBA00023315"/>
    </source>
</evidence>
<feature type="transmembrane region" description="Helical" evidence="9">
    <location>
        <begin position="57"/>
        <end position="76"/>
    </location>
</feature>
<keyword evidence="12" id="KW-1185">Reference proteome</keyword>
<evidence type="ECO:0000313" key="11">
    <source>
        <dbReference type="EMBL" id="KOH43635.1"/>
    </source>
</evidence>
<evidence type="ECO:0000256" key="3">
    <source>
        <dbReference type="ARBA" id="ARBA00022475"/>
    </source>
</evidence>
<dbReference type="RefSeq" id="WP_053186108.1">
    <property type="nucleotide sequence ID" value="NZ_LGIA01000181.1"/>
</dbReference>
<protein>
    <recommendedName>
        <fullName evidence="9">Apolipoprotein N-acyltransferase</fullName>
        <shortName evidence="9">ALP N-acyltransferase</shortName>
        <ecNumber evidence="9">2.3.1.269</ecNumber>
    </recommendedName>
</protein>
<comment type="similarity">
    <text evidence="2 9">Belongs to the CN hydrolase family. Apolipoprotein N-acyltransferase subfamily.</text>
</comment>
<dbReference type="GO" id="GO:0042158">
    <property type="term" value="P:lipoprotein biosynthetic process"/>
    <property type="evidence" value="ECO:0007669"/>
    <property type="project" value="UniProtKB-UniRule"/>
</dbReference>
<keyword evidence="6 9" id="KW-1133">Transmembrane helix</keyword>
<keyword evidence="5 9" id="KW-0812">Transmembrane</keyword>
<dbReference type="SUPFAM" id="SSF56317">
    <property type="entry name" value="Carbon-nitrogen hydrolase"/>
    <property type="match status" value="1"/>
</dbReference>
<dbReference type="PATRIC" id="fig|1409788.3.peg.3639"/>
<keyword evidence="4 9" id="KW-0808">Transferase</keyword>
<feature type="transmembrane region" description="Helical" evidence="9">
    <location>
        <begin position="186"/>
        <end position="206"/>
    </location>
</feature>
<feature type="domain" description="CN hydrolase" evidence="10">
    <location>
        <begin position="226"/>
        <end position="495"/>
    </location>
</feature>
<keyword evidence="8 9" id="KW-0012">Acyltransferase</keyword>
<dbReference type="PROSITE" id="PS50263">
    <property type="entry name" value="CN_HYDROLASE"/>
    <property type="match status" value="1"/>
</dbReference>
<dbReference type="STRING" id="1409788.NC99_35550"/>
<evidence type="ECO:0000256" key="7">
    <source>
        <dbReference type="ARBA" id="ARBA00023136"/>
    </source>
</evidence>
<evidence type="ECO:0000256" key="2">
    <source>
        <dbReference type="ARBA" id="ARBA00010065"/>
    </source>
</evidence>
<sequence>MKKYQLVLLTVLSGVLLSLPWLELVPAWLLFGALVPLLFVEDHFFRQRATFPDVSFLPYAFLGFFLWNVLTCWWIAYAAPFGMVVIVVLNALFMAVVWWLFHKMKRSFRSSLGQISLLAFWLAFEYLHFNWDMEWPWLTLGNGFANQVEFVQWYEYSGVLGGSLWILAGNLILFQGLKILVHEHHWRAAAIYTSLFLLVVLLPMVLSIKRYANYIETGDAYEVVVLQPNIDPYHEKFAAGTEDRQLNTLLRLTDSLITSATDFVVGPETALQPMVENEDLRRNPQLLPFYERVESYLALNVVLGANTRRNFEKGERISETARKDSEQNHYYDLYNSVLLLNGQSQIQIYHKSKLVSGTEKMPFSRYFSFIEKYIVDLGGTTGSLGKQDKPSNFSSVSGLKVAPIICFESVFGQYIGEFVAQDAGLIFILTNDGWWKDSPGYRQLLAYARLRAVETRRSVARSANTGVSALINQRGDIEKSTEWWAESALKGELKANQEITFYVQYGDFIGRVCAFVSVLLLLSLLVRTKTKHI</sequence>
<feature type="transmembrane region" description="Helical" evidence="9">
    <location>
        <begin position="508"/>
        <end position="526"/>
    </location>
</feature>
<evidence type="ECO:0000256" key="5">
    <source>
        <dbReference type="ARBA" id="ARBA00022692"/>
    </source>
</evidence>
<comment type="catalytic activity">
    <reaction evidence="9">
        <text>N-terminal S-1,2-diacyl-sn-glyceryl-L-cysteinyl-[lipoprotein] + a glycerophospholipid = N-acyl-S-1,2-diacyl-sn-glyceryl-L-cysteinyl-[lipoprotein] + a 2-acyl-sn-glycero-3-phospholipid + H(+)</text>
        <dbReference type="Rhea" id="RHEA:48228"/>
        <dbReference type="Rhea" id="RHEA-COMP:14681"/>
        <dbReference type="Rhea" id="RHEA-COMP:14684"/>
        <dbReference type="ChEBI" id="CHEBI:15378"/>
        <dbReference type="ChEBI" id="CHEBI:136912"/>
        <dbReference type="ChEBI" id="CHEBI:140656"/>
        <dbReference type="ChEBI" id="CHEBI:140657"/>
        <dbReference type="ChEBI" id="CHEBI:140660"/>
        <dbReference type="EC" id="2.3.1.269"/>
    </reaction>
</comment>
<dbReference type="Pfam" id="PF20154">
    <property type="entry name" value="LNT_N"/>
    <property type="match status" value="1"/>
</dbReference>
<gene>
    <name evidence="9" type="primary">lnt</name>
    <name evidence="11" type="ORF">NC99_35550</name>
</gene>
<dbReference type="OrthoDB" id="9804277at2"/>
<keyword evidence="7 9" id="KW-0472">Membrane</keyword>
<accession>A0A0L8V5A8</accession>
<dbReference type="InterPro" id="IPR045378">
    <property type="entry name" value="LNT_N"/>
</dbReference>
<evidence type="ECO:0000313" key="12">
    <source>
        <dbReference type="Proteomes" id="UP000036958"/>
    </source>
</evidence>
<dbReference type="CDD" id="cd07571">
    <property type="entry name" value="ALP_N-acyl_transferase"/>
    <property type="match status" value="1"/>
</dbReference>
<dbReference type="PANTHER" id="PTHR38686:SF1">
    <property type="entry name" value="APOLIPOPROTEIN N-ACYLTRANSFERASE"/>
    <property type="match status" value="1"/>
</dbReference>
<dbReference type="Proteomes" id="UP000036958">
    <property type="component" value="Unassembled WGS sequence"/>
</dbReference>
<dbReference type="InterPro" id="IPR004563">
    <property type="entry name" value="Apolipo_AcylTrfase"/>
</dbReference>
<reference evidence="12" key="1">
    <citation type="submission" date="2015-07" db="EMBL/GenBank/DDBJ databases">
        <title>Genome sequencing of Sunxiuqinia dokdonensis strain SK.</title>
        <authorList>
            <person name="Ahn S."/>
            <person name="Kim B.-C."/>
        </authorList>
    </citation>
    <scope>NUCLEOTIDE SEQUENCE [LARGE SCALE GENOMIC DNA]</scope>
    <source>
        <strain evidence="12">SK</strain>
    </source>
</reference>